<evidence type="ECO:0000313" key="2">
    <source>
        <dbReference type="Proteomes" id="UP000299102"/>
    </source>
</evidence>
<keyword evidence="2" id="KW-1185">Reference proteome</keyword>
<gene>
    <name evidence="1" type="ORF">EVAR_3784_1</name>
</gene>
<sequence length="68" mass="7686">MWQKIVHEVYGGKTPAIKVMMMVFSMRLEEGVESEVSTHWGTYFAEVLTSDKVETVLHKVKGKGDSPD</sequence>
<accession>A0A4C1SSH4</accession>
<dbReference type="Proteomes" id="UP000299102">
    <property type="component" value="Unassembled WGS sequence"/>
</dbReference>
<comment type="caution">
    <text evidence="1">The sequence shown here is derived from an EMBL/GenBank/DDBJ whole genome shotgun (WGS) entry which is preliminary data.</text>
</comment>
<name>A0A4C1SSH4_EUMVA</name>
<proteinExistence type="predicted"/>
<organism evidence="1 2">
    <name type="scientific">Eumeta variegata</name>
    <name type="common">Bagworm moth</name>
    <name type="synonym">Eumeta japonica</name>
    <dbReference type="NCBI Taxonomy" id="151549"/>
    <lineage>
        <taxon>Eukaryota</taxon>
        <taxon>Metazoa</taxon>
        <taxon>Ecdysozoa</taxon>
        <taxon>Arthropoda</taxon>
        <taxon>Hexapoda</taxon>
        <taxon>Insecta</taxon>
        <taxon>Pterygota</taxon>
        <taxon>Neoptera</taxon>
        <taxon>Endopterygota</taxon>
        <taxon>Lepidoptera</taxon>
        <taxon>Glossata</taxon>
        <taxon>Ditrysia</taxon>
        <taxon>Tineoidea</taxon>
        <taxon>Psychidae</taxon>
        <taxon>Oiketicinae</taxon>
        <taxon>Eumeta</taxon>
    </lineage>
</organism>
<dbReference type="AlphaFoldDB" id="A0A4C1SSH4"/>
<evidence type="ECO:0000313" key="1">
    <source>
        <dbReference type="EMBL" id="GBP04894.1"/>
    </source>
</evidence>
<reference evidence="1 2" key="1">
    <citation type="journal article" date="2019" name="Commun. Biol.">
        <title>The bagworm genome reveals a unique fibroin gene that provides high tensile strength.</title>
        <authorList>
            <person name="Kono N."/>
            <person name="Nakamura H."/>
            <person name="Ohtoshi R."/>
            <person name="Tomita M."/>
            <person name="Numata K."/>
            <person name="Arakawa K."/>
        </authorList>
    </citation>
    <scope>NUCLEOTIDE SEQUENCE [LARGE SCALE GENOMIC DNA]</scope>
</reference>
<dbReference type="EMBL" id="BGZK01000015">
    <property type="protein sequence ID" value="GBP04894.1"/>
    <property type="molecule type" value="Genomic_DNA"/>
</dbReference>
<protein>
    <submittedName>
        <fullName evidence="1">Uncharacterized protein</fullName>
    </submittedName>
</protein>